<accession>A0A4Z2E2B8</accession>
<evidence type="ECO:0000256" key="1">
    <source>
        <dbReference type="SAM" id="MobiDB-lite"/>
    </source>
</evidence>
<comment type="caution">
    <text evidence="2">The sequence shown here is derived from an EMBL/GenBank/DDBJ whole genome shotgun (WGS) entry which is preliminary data.</text>
</comment>
<name>A0A4Z2E2B8_9TELE</name>
<dbReference type="AlphaFoldDB" id="A0A4Z2E2B8"/>
<organism evidence="2 3">
    <name type="scientific">Liparis tanakae</name>
    <name type="common">Tanaka's snailfish</name>
    <dbReference type="NCBI Taxonomy" id="230148"/>
    <lineage>
        <taxon>Eukaryota</taxon>
        <taxon>Metazoa</taxon>
        <taxon>Chordata</taxon>
        <taxon>Craniata</taxon>
        <taxon>Vertebrata</taxon>
        <taxon>Euteleostomi</taxon>
        <taxon>Actinopterygii</taxon>
        <taxon>Neopterygii</taxon>
        <taxon>Teleostei</taxon>
        <taxon>Neoteleostei</taxon>
        <taxon>Acanthomorphata</taxon>
        <taxon>Eupercaria</taxon>
        <taxon>Perciformes</taxon>
        <taxon>Cottioidei</taxon>
        <taxon>Cottales</taxon>
        <taxon>Liparidae</taxon>
        <taxon>Liparis</taxon>
    </lineage>
</organism>
<feature type="region of interest" description="Disordered" evidence="1">
    <location>
        <begin position="1"/>
        <end position="27"/>
    </location>
</feature>
<dbReference type="EMBL" id="SRLO01022068">
    <property type="protein sequence ID" value="TNN22522.1"/>
    <property type="molecule type" value="Genomic_DNA"/>
</dbReference>
<reference evidence="2 3" key="1">
    <citation type="submission" date="2019-03" db="EMBL/GenBank/DDBJ databases">
        <title>First draft genome of Liparis tanakae, snailfish: a comprehensive survey of snailfish specific genes.</title>
        <authorList>
            <person name="Kim W."/>
            <person name="Song I."/>
            <person name="Jeong J.-H."/>
            <person name="Kim D."/>
            <person name="Kim S."/>
            <person name="Ryu S."/>
            <person name="Song J.Y."/>
            <person name="Lee S.K."/>
        </authorList>
    </citation>
    <scope>NUCLEOTIDE SEQUENCE [LARGE SCALE GENOMIC DNA]</scope>
    <source>
        <tissue evidence="2">Muscle</tissue>
    </source>
</reference>
<gene>
    <name evidence="2" type="ORF">EYF80_067364</name>
</gene>
<evidence type="ECO:0000313" key="2">
    <source>
        <dbReference type="EMBL" id="TNN22522.1"/>
    </source>
</evidence>
<keyword evidence="3" id="KW-1185">Reference proteome</keyword>
<dbReference type="Proteomes" id="UP000314294">
    <property type="component" value="Unassembled WGS sequence"/>
</dbReference>
<sequence>MPPPIKTPVVSVGPGSSPPAHTDPLWPRRLHPSCSSLTKEVYHLHLPSKASQS</sequence>
<proteinExistence type="predicted"/>
<protein>
    <submittedName>
        <fullName evidence="2">Uncharacterized protein</fullName>
    </submittedName>
</protein>
<feature type="compositionally biased region" description="Low complexity" evidence="1">
    <location>
        <begin position="8"/>
        <end position="19"/>
    </location>
</feature>
<evidence type="ECO:0000313" key="3">
    <source>
        <dbReference type="Proteomes" id="UP000314294"/>
    </source>
</evidence>